<accession>B3S2B9</accession>
<dbReference type="InterPro" id="IPR014717">
    <property type="entry name" value="Transl_elong_EF1B/ribsomal_bS6"/>
</dbReference>
<dbReference type="eggNOG" id="KOG1668">
    <property type="taxonomic scope" value="Eukaryota"/>
</dbReference>
<dbReference type="AlphaFoldDB" id="B3S2B9"/>
<dbReference type="PANTHER" id="PTHR11595">
    <property type="entry name" value="EF-HAND AND COILED-COIL DOMAIN-CONTAINING FAMILY MEMBER"/>
    <property type="match status" value="1"/>
</dbReference>
<feature type="domain" description="Translation elongation factor EF1B beta/delta subunit guanine nucleotide exchange" evidence="5">
    <location>
        <begin position="10"/>
        <end position="96"/>
    </location>
</feature>
<dbReference type="EMBL" id="DS985247">
    <property type="protein sequence ID" value="EDV23620.1"/>
    <property type="molecule type" value="Genomic_DNA"/>
</dbReference>
<dbReference type="STRING" id="10228.B3S2B9"/>
<dbReference type="Gene3D" id="3.30.70.60">
    <property type="match status" value="1"/>
</dbReference>
<dbReference type="HOGENOM" id="CLU_050172_4_1_1"/>
<evidence type="ECO:0000256" key="4">
    <source>
        <dbReference type="RuleBase" id="RU003791"/>
    </source>
</evidence>
<dbReference type="InParanoid" id="B3S2B9"/>
<comment type="similarity">
    <text evidence="1 4">Belongs to the EF-1-beta/EF-1-delta family.</text>
</comment>
<dbReference type="Proteomes" id="UP000009022">
    <property type="component" value="Unassembled WGS sequence"/>
</dbReference>
<evidence type="ECO:0000313" key="6">
    <source>
        <dbReference type="EMBL" id="EDV23620.1"/>
    </source>
</evidence>
<keyword evidence="2 4" id="KW-0251">Elongation factor</keyword>
<name>B3S2B9_TRIAD</name>
<gene>
    <name evidence="6" type="ORF">TRIADDRAFT_38008</name>
</gene>
<dbReference type="GO" id="GO:0005853">
    <property type="term" value="C:eukaryotic translation elongation factor 1 complex"/>
    <property type="evidence" value="ECO:0007669"/>
    <property type="project" value="InterPro"/>
</dbReference>
<dbReference type="InterPro" id="IPR049720">
    <property type="entry name" value="EF1B_bsu/dsu"/>
</dbReference>
<evidence type="ECO:0000256" key="1">
    <source>
        <dbReference type="ARBA" id="ARBA00007411"/>
    </source>
</evidence>
<keyword evidence="3 4" id="KW-0648">Protein biosynthesis</keyword>
<dbReference type="InterPro" id="IPR001326">
    <property type="entry name" value="Transl_elong_EF1B_B/D_CS"/>
</dbReference>
<dbReference type="PROSITE" id="PS00825">
    <property type="entry name" value="EF1BD_2"/>
    <property type="match status" value="1"/>
</dbReference>
<dbReference type="GO" id="GO:0003746">
    <property type="term" value="F:translation elongation factor activity"/>
    <property type="evidence" value="ECO:0007669"/>
    <property type="project" value="UniProtKB-KW"/>
</dbReference>
<evidence type="ECO:0000259" key="5">
    <source>
        <dbReference type="SMART" id="SM00888"/>
    </source>
</evidence>
<evidence type="ECO:0000256" key="3">
    <source>
        <dbReference type="ARBA" id="ARBA00022917"/>
    </source>
</evidence>
<proteinExistence type="inferred from homology"/>
<dbReference type="CDD" id="cd00292">
    <property type="entry name" value="EF1B"/>
    <property type="match status" value="1"/>
</dbReference>
<dbReference type="SMART" id="SM00888">
    <property type="entry name" value="EF1_GNE"/>
    <property type="match status" value="1"/>
</dbReference>
<dbReference type="OMA" id="AMEGLTW"/>
<dbReference type="SUPFAM" id="SSF54984">
    <property type="entry name" value="eEF-1beta-like"/>
    <property type="match status" value="1"/>
</dbReference>
<dbReference type="InterPro" id="IPR014038">
    <property type="entry name" value="EF1B_bsu/dsu_GNE"/>
</dbReference>
<dbReference type="GeneID" id="6755427"/>
<keyword evidence="7" id="KW-1185">Reference proteome</keyword>
<dbReference type="RefSeq" id="XP_002114530.1">
    <property type="nucleotide sequence ID" value="XM_002114494.1"/>
</dbReference>
<dbReference type="Pfam" id="PF00736">
    <property type="entry name" value="EF1_GNE"/>
    <property type="match status" value="1"/>
</dbReference>
<dbReference type="InterPro" id="IPR036219">
    <property type="entry name" value="eEF-1beta-like_sf"/>
</dbReference>
<dbReference type="KEGG" id="tad:TRIADDRAFT_38008"/>
<protein>
    <recommendedName>
        <fullName evidence="5">Translation elongation factor EF1B beta/delta subunit guanine nucleotide exchange domain-containing protein</fullName>
    </recommendedName>
</protein>
<dbReference type="OrthoDB" id="331763at2759"/>
<evidence type="ECO:0000256" key="2">
    <source>
        <dbReference type="ARBA" id="ARBA00022768"/>
    </source>
</evidence>
<organism evidence="6 7">
    <name type="scientific">Trichoplax adhaerens</name>
    <name type="common">Trichoplax reptans</name>
    <dbReference type="NCBI Taxonomy" id="10228"/>
    <lineage>
        <taxon>Eukaryota</taxon>
        <taxon>Metazoa</taxon>
        <taxon>Placozoa</taxon>
        <taxon>Uniplacotomia</taxon>
        <taxon>Trichoplacea</taxon>
        <taxon>Trichoplacidae</taxon>
        <taxon>Trichoplax</taxon>
    </lineage>
</organism>
<evidence type="ECO:0000313" key="7">
    <source>
        <dbReference type="Proteomes" id="UP000009022"/>
    </source>
</evidence>
<dbReference type="CTD" id="6755427"/>
<sequence length="96" mass="10785">MFLENPVIAKSNIILDVKPWDDETDMAEMERLVRTIESDGLLWGPAKLVAVGYGIKKLQISCVVEDDKVGTDFLEEKIVEFEDLVQSVDVAAFNKL</sequence>
<dbReference type="PhylomeDB" id="B3S2B9"/>
<reference evidence="6 7" key="1">
    <citation type="journal article" date="2008" name="Nature">
        <title>The Trichoplax genome and the nature of placozoans.</title>
        <authorList>
            <person name="Srivastava M."/>
            <person name="Begovic E."/>
            <person name="Chapman J."/>
            <person name="Putnam N.H."/>
            <person name="Hellsten U."/>
            <person name="Kawashima T."/>
            <person name="Kuo A."/>
            <person name="Mitros T."/>
            <person name="Salamov A."/>
            <person name="Carpenter M.L."/>
            <person name="Signorovitch A.Y."/>
            <person name="Moreno M.A."/>
            <person name="Kamm K."/>
            <person name="Grimwood J."/>
            <person name="Schmutz J."/>
            <person name="Shapiro H."/>
            <person name="Grigoriev I.V."/>
            <person name="Buss L.W."/>
            <person name="Schierwater B."/>
            <person name="Dellaporta S.L."/>
            <person name="Rokhsar D.S."/>
        </authorList>
    </citation>
    <scope>NUCLEOTIDE SEQUENCE [LARGE SCALE GENOMIC DNA]</scope>
    <source>
        <strain evidence="6 7">Grell-BS-1999</strain>
    </source>
</reference>
<dbReference type="PANTHER" id="PTHR11595:SF21">
    <property type="entry name" value="ELONGATION FACTOR 1-BETA"/>
    <property type="match status" value="1"/>
</dbReference>
<dbReference type="FunFam" id="3.30.70.60:FF:000001">
    <property type="entry name" value="Elongation factor 1-beta 1 like"/>
    <property type="match status" value="1"/>
</dbReference>